<evidence type="ECO:0000313" key="9">
    <source>
        <dbReference type="Proteomes" id="UP000195897"/>
    </source>
</evidence>
<evidence type="ECO:0000256" key="4">
    <source>
        <dbReference type="ARBA" id="ARBA00022618"/>
    </source>
</evidence>
<keyword evidence="3" id="KW-0963">Cytoplasm</keyword>
<comment type="subcellular location">
    <subcellularLocation>
        <location evidence="1">Cytoplasm</location>
    </subcellularLocation>
</comment>
<keyword evidence="4" id="KW-0132">Cell division</keyword>
<evidence type="ECO:0000256" key="3">
    <source>
        <dbReference type="ARBA" id="ARBA00022490"/>
    </source>
</evidence>
<dbReference type="PANTHER" id="PTHR35794">
    <property type="entry name" value="CELL DIVISION PROTEIN DIVIVA"/>
    <property type="match status" value="1"/>
</dbReference>
<evidence type="ECO:0000256" key="2">
    <source>
        <dbReference type="ARBA" id="ARBA00009008"/>
    </source>
</evidence>
<accession>A0A1Y4LAT3</accession>
<gene>
    <name evidence="8" type="ORF">B5F17_04415</name>
</gene>
<organism evidence="8 9">
    <name type="scientific">Butyricicoccus pullicaecorum</name>
    <dbReference type="NCBI Taxonomy" id="501571"/>
    <lineage>
        <taxon>Bacteria</taxon>
        <taxon>Bacillati</taxon>
        <taxon>Bacillota</taxon>
        <taxon>Clostridia</taxon>
        <taxon>Eubacteriales</taxon>
        <taxon>Butyricicoccaceae</taxon>
        <taxon>Butyricicoccus</taxon>
    </lineage>
</organism>
<dbReference type="AlphaFoldDB" id="A0A1Y4LAT3"/>
<keyword evidence="6" id="KW-0131">Cell cycle</keyword>
<evidence type="ECO:0008006" key="10">
    <source>
        <dbReference type="Google" id="ProtNLM"/>
    </source>
</evidence>
<evidence type="ECO:0000313" key="8">
    <source>
        <dbReference type="EMBL" id="OUP53833.1"/>
    </source>
</evidence>
<dbReference type="GO" id="GO:0005737">
    <property type="term" value="C:cytoplasm"/>
    <property type="evidence" value="ECO:0007669"/>
    <property type="project" value="UniProtKB-SubCell"/>
</dbReference>
<dbReference type="GO" id="GO:0051301">
    <property type="term" value="P:cell division"/>
    <property type="evidence" value="ECO:0007669"/>
    <property type="project" value="UniProtKB-KW"/>
</dbReference>
<dbReference type="EMBL" id="NFKK01000003">
    <property type="protein sequence ID" value="OUP53833.1"/>
    <property type="molecule type" value="Genomic_DNA"/>
</dbReference>
<evidence type="ECO:0000256" key="7">
    <source>
        <dbReference type="SAM" id="Coils"/>
    </source>
</evidence>
<name>A0A1Y4LAT3_9FIRM</name>
<dbReference type="RefSeq" id="WP_087371228.1">
    <property type="nucleotide sequence ID" value="NZ_NFKK01000003.1"/>
</dbReference>
<dbReference type="Pfam" id="PF05103">
    <property type="entry name" value="DivIVA"/>
    <property type="match status" value="1"/>
</dbReference>
<sequence>MLTVQEIQALTFEKAMFNGYDPKSVDEVIEQITEDYAAMQKENAALKAKMKVLVDKIDEYRSVEDGMRRALVSAQGIAQETLDKAKLEAQQIIDEAKEKYEVRVKELKAEIVAEEQRLEIAKKNNADFLSKMTAVYEAQKKILVKLAAAPELQPAEPTVESAEAAMPVAEDTAEPAVTENAPQAVEEAAAPAAAPEQVKVPRNEELPEEVKQYVELQKEKKFTISEVNLASSRQHGVNSDTQRLHEQATARFDFGELKFGADYKPEND</sequence>
<comment type="caution">
    <text evidence="8">The sequence shown here is derived from an EMBL/GenBank/DDBJ whole genome shotgun (WGS) entry which is preliminary data.</text>
</comment>
<evidence type="ECO:0000256" key="5">
    <source>
        <dbReference type="ARBA" id="ARBA00023054"/>
    </source>
</evidence>
<dbReference type="Gene3D" id="6.10.250.660">
    <property type="match status" value="1"/>
</dbReference>
<evidence type="ECO:0000256" key="6">
    <source>
        <dbReference type="ARBA" id="ARBA00023306"/>
    </source>
</evidence>
<proteinExistence type="inferred from homology"/>
<protein>
    <recommendedName>
        <fullName evidence="10">DivIVA domain-containing protein</fullName>
    </recommendedName>
</protein>
<dbReference type="NCBIfam" id="TIGR03544">
    <property type="entry name" value="DivI1A_domain"/>
    <property type="match status" value="1"/>
</dbReference>
<reference evidence="9" key="1">
    <citation type="submission" date="2017-04" db="EMBL/GenBank/DDBJ databases">
        <title>Function of individual gut microbiota members based on whole genome sequencing of pure cultures obtained from chicken caecum.</title>
        <authorList>
            <person name="Medvecky M."/>
            <person name="Cejkova D."/>
            <person name="Polansky O."/>
            <person name="Karasova D."/>
            <person name="Kubasova T."/>
            <person name="Cizek A."/>
            <person name="Rychlik I."/>
        </authorList>
    </citation>
    <scope>NUCLEOTIDE SEQUENCE [LARGE SCALE GENOMIC DNA]</scope>
    <source>
        <strain evidence="9">An180</strain>
    </source>
</reference>
<dbReference type="InterPro" id="IPR019933">
    <property type="entry name" value="DivIVA_domain"/>
</dbReference>
<dbReference type="Proteomes" id="UP000195897">
    <property type="component" value="Unassembled WGS sequence"/>
</dbReference>
<evidence type="ECO:0000256" key="1">
    <source>
        <dbReference type="ARBA" id="ARBA00004496"/>
    </source>
</evidence>
<comment type="similarity">
    <text evidence="2">Belongs to the DivIVA family.</text>
</comment>
<feature type="coiled-coil region" evidence="7">
    <location>
        <begin position="29"/>
        <end position="124"/>
    </location>
</feature>
<dbReference type="PANTHER" id="PTHR35794:SF2">
    <property type="entry name" value="CELL DIVISION PROTEIN DIVIVA"/>
    <property type="match status" value="1"/>
</dbReference>
<keyword evidence="5 7" id="KW-0175">Coiled coil</keyword>
<dbReference type="InterPro" id="IPR007793">
    <property type="entry name" value="DivIVA_fam"/>
</dbReference>